<name>A0A0V0GMA8_SOLCH</name>
<sequence>MRWQRTKQNTILCARTLNKSSYSNSKTNKNSKIKNIRHPLRKKHRNQSFIASRIIRSIQQAHKNDTMKQKEQIFFHVWCKNRATSLRIPPKNTIGYTKNTPDYSLDHKKTYH</sequence>
<organism evidence="2">
    <name type="scientific">Solanum chacoense</name>
    <name type="common">Chaco potato</name>
    <dbReference type="NCBI Taxonomy" id="4108"/>
    <lineage>
        <taxon>Eukaryota</taxon>
        <taxon>Viridiplantae</taxon>
        <taxon>Streptophyta</taxon>
        <taxon>Embryophyta</taxon>
        <taxon>Tracheophyta</taxon>
        <taxon>Spermatophyta</taxon>
        <taxon>Magnoliopsida</taxon>
        <taxon>eudicotyledons</taxon>
        <taxon>Gunneridae</taxon>
        <taxon>Pentapetalae</taxon>
        <taxon>asterids</taxon>
        <taxon>lamiids</taxon>
        <taxon>Solanales</taxon>
        <taxon>Solanaceae</taxon>
        <taxon>Solanoideae</taxon>
        <taxon>Solaneae</taxon>
        <taxon>Solanum</taxon>
    </lineage>
</organism>
<accession>A0A0V0GMA8</accession>
<feature type="compositionally biased region" description="Basic residues" evidence="1">
    <location>
        <begin position="29"/>
        <end position="46"/>
    </location>
</feature>
<reference evidence="2" key="1">
    <citation type="submission" date="2015-12" db="EMBL/GenBank/DDBJ databases">
        <title>Gene expression during late stages of embryo sac development: a critical building block for successful pollen-pistil interactions.</title>
        <authorList>
            <person name="Liu Y."/>
            <person name="Joly V."/>
            <person name="Sabar M."/>
            <person name="Matton D.P."/>
        </authorList>
    </citation>
    <scope>NUCLEOTIDE SEQUENCE</scope>
</reference>
<protein>
    <submittedName>
        <fullName evidence="2">Putative ovule protein</fullName>
    </submittedName>
</protein>
<evidence type="ECO:0000256" key="1">
    <source>
        <dbReference type="SAM" id="MobiDB-lite"/>
    </source>
</evidence>
<dbReference type="EMBL" id="GEDG01036169">
    <property type="protein sequence ID" value="JAP08841.1"/>
    <property type="molecule type" value="Transcribed_RNA"/>
</dbReference>
<dbReference type="AlphaFoldDB" id="A0A0V0GMA8"/>
<evidence type="ECO:0000313" key="2">
    <source>
        <dbReference type="EMBL" id="JAP08841.1"/>
    </source>
</evidence>
<proteinExistence type="predicted"/>
<feature type="region of interest" description="Disordered" evidence="1">
    <location>
        <begin position="19"/>
        <end position="46"/>
    </location>
</feature>
<feature type="compositionally biased region" description="Low complexity" evidence="1">
    <location>
        <begin position="19"/>
        <end position="28"/>
    </location>
</feature>